<protein>
    <submittedName>
        <fullName evidence="1">Uncharacterized protein</fullName>
    </submittedName>
</protein>
<keyword evidence="2" id="KW-1185">Reference proteome</keyword>
<name>A0ACB8R2Z0_9AGAM</name>
<reference evidence="1" key="1">
    <citation type="submission" date="2021-02" db="EMBL/GenBank/DDBJ databases">
        <authorList>
            <consortium name="DOE Joint Genome Institute"/>
            <person name="Ahrendt S."/>
            <person name="Looney B.P."/>
            <person name="Miyauchi S."/>
            <person name="Morin E."/>
            <person name="Drula E."/>
            <person name="Courty P.E."/>
            <person name="Chicoki N."/>
            <person name="Fauchery L."/>
            <person name="Kohler A."/>
            <person name="Kuo A."/>
            <person name="Labutti K."/>
            <person name="Pangilinan J."/>
            <person name="Lipzen A."/>
            <person name="Riley R."/>
            <person name="Andreopoulos W."/>
            <person name="He G."/>
            <person name="Johnson J."/>
            <person name="Barry K.W."/>
            <person name="Grigoriev I.V."/>
            <person name="Nagy L."/>
            <person name="Hibbett D."/>
            <person name="Henrissat B."/>
            <person name="Matheny P.B."/>
            <person name="Labbe J."/>
            <person name="Martin F."/>
        </authorList>
    </citation>
    <scope>NUCLEOTIDE SEQUENCE</scope>
    <source>
        <strain evidence="1">FP105234-sp</strain>
    </source>
</reference>
<dbReference type="EMBL" id="MU276542">
    <property type="protein sequence ID" value="KAI0038285.1"/>
    <property type="molecule type" value="Genomic_DNA"/>
</dbReference>
<evidence type="ECO:0000313" key="1">
    <source>
        <dbReference type="EMBL" id="KAI0038285.1"/>
    </source>
</evidence>
<proteinExistence type="predicted"/>
<accession>A0ACB8R2Z0</accession>
<sequence>MSAALNQRADTSGQSIPDLSLGSVLSGFSTPAKSLRIPSTSSQTTALSSVPERTRWENEVGTPLNGRGKRRSSAANVKSTNLTLRDQEKHIDNLKNENFNIKLKVHFLEERLAQLAPDQVESALKQNINLKIELVLKLERELEQSQKGAGRSAHERKLEALLQERDRDPRATAAAGALRDAEERNAELEELKNVRRLLEEIMDELERLKDTVERRDDTGQDGRQLRRMDELKKEIEELKAAPEEQADLLAERDEEKEELLDQQDALRLQLEDVERRREADGEERHAAEDDVNTLRDKLAAASIELQQKEDEIGFKSQEISELINEHQSILDDVEGEWKGDVDEAKTQIEELRDAFADRDAESEELRMQTADFEANDTAMHEKYEAAFAHLEREAEEKDEEIASANREIEQLGQRICELEEDTEELKRKIANIKAELQEGHHRARQEGLTRHIQDLVAEVNMERAAGGSVQLTSMLPRKFDADLRRERCALEAKDAALQTALAGLAHTQALLSQQIRQHCALAGTLASGFKSGSSSNGGVYCHGCIRSVGYRAMGYLPSVFNRLSTAHRHPLALLAAWVRTGTWGLRVAAVEAADAKGESASTRAFADRLQSLRPIHQRVMHVKNPGTPASILLPKLSSSKPTAWPYGDMDVTSYTIIQSARTCILFTIIRIDPTRQMHSSLPHCARNVRCPPHGQRRRDLWDILIKCCPNLQELTLDGFTPHDPVEAHRLTRGRWPTLRTLTLGDDLHTHRTGRSWRFASSGKQSVAAPALLADAVHADALARGEYFAGVLEQLAGFQHKAGLRTLAVPDAIVLCEATPLTNLPSLTIMFRVEHVYDNGGILRAVVAASGCPQLEHLALRHPRLSKLRTLVLRIIQSPTEDTLPGPECSARLARSNSRLRTFTLKFLAHSAAPRTRAAPARIAARRTFELTTDPHGLPVALRVAERKRRVLGHGCVAFSGDATGGLTWDSLSRLEAAACGVLEEARLLCFCRMVGLFGI</sequence>
<dbReference type="Proteomes" id="UP000814033">
    <property type="component" value="Unassembled WGS sequence"/>
</dbReference>
<reference evidence="1" key="2">
    <citation type="journal article" date="2022" name="New Phytol.">
        <title>Evolutionary transition to the ectomycorrhizal habit in the genomes of a hyperdiverse lineage of mushroom-forming fungi.</title>
        <authorList>
            <person name="Looney B."/>
            <person name="Miyauchi S."/>
            <person name="Morin E."/>
            <person name="Drula E."/>
            <person name="Courty P.E."/>
            <person name="Kohler A."/>
            <person name="Kuo A."/>
            <person name="LaButti K."/>
            <person name="Pangilinan J."/>
            <person name="Lipzen A."/>
            <person name="Riley R."/>
            <person name="Andreopoulos W."/>
            <person name="He G."/>
            <person name="Johnson J."/>
            <person name="Nolan M."/>
            <person name="Tritt A."/>
            <person name="Barry K.W."/>
            <person name="Grigoriev I.V."/>
            <person name="Nagy L.G."/>
            <person name="Hibbett D."/>
            <person name="Henrissat B."/>
            <person name="Matheny P.B."/>
            <person name="Labbe J."/>
            <person name="Martin F.M."/>
        </authorList>
    </citation>
    <scope>NUCLEOTIDE SEQUENCE</scope>
    <source>
        <strain evidence="1">FP105234-sp</strain>
    </source>
</reference>
<gene>
    <name evidence="1" type="ORF">FA95DRAFT_1578296</name>
</gene>
<evidence type="ECO:0000313" key="2">
    <source>
        <dbReference type="Proteomes" id="UP000814033"/>
    </source>
</evidence>
<organism evidence="1 2">
    <name type="scientific">Auriscalpium vulgare</name>
    <dbReference type="NCBI Taxonomy" id="40419"/>
    <lineage>
        <taxon>Eukaryota</taxon>
        <taxon>Fungi</taxon>
        <taxon>Dikarya</taxon>
        <taxon>Basidiomycota</taxon>
        <taxon>Agaricomycotina</taxon>
        <taxon>Agaricomycetes</taxon>
        <taxon>Russulales</taxon>
        <taxon>Auriscalpiaceae</taxon>
        <taxon>Auriscalpium</taxon>
    </lineage>
</organism>
<comment type="caution">
    <text evidence="1">The sequence shown here is derived from an EMBL/GenBank/DDBJ whole genome shotgun (WGS) entry which is preliminary data.</text>
</comment>